<dbReference type="RefSeq" id="WP_162412245.1">
    <property type="nucleotide sequence ID" value="NZ_JAHQXE010000001.1"/>
</dbReference>
<proteinExistence type="predicted"/>
<keyword evidence="2" id="KW-1185">Reference proteome</keyword>
<reference evidence="1" key="1">
    <citation type="submission" date="2021-06" db="EMBL/GenBank/DDBJ databases">
        <title>New haloarchaea isolates fom saline soil.</title>
        <authorList>
            <person name="Duran-Viseras A."/>
            <person name="Sanchez-Porro C.S."/>
            <person name="Ventosa A."/>
        </authorList>
    </citation>
    <scope>NUCLEOTIDE SEQUENCE</scope>
    <source>
        <strain evidence="1">JCM 18369</strain>
    </source>
</reference>
<dbReference type="Proteomes" id="UP001166304">
    <property type="component" value="Unassembled WGS sequence"/>
</dbReference>
<evidence type="ECO:0000313" key="1">
    <source>
        <dbReference type="EMBL" id="MBV0900456.1"/>
    </source>
</evidence>
<evidence type="ECO:0000313" key="2">
    <source>
        <dbReference type="Proteomes" id="UP001166304"/>
    </source>
</evidence>
<accession>A0AA41FXK2</accession>
<gene>
    <name evidence="1" type="ORF">KTS37_01525</name>
</gene>
<dbReference type="AlphaFoldDB" id="A0AA41FXK2"/>
<organism evidence="1 2">
    <name type="scientific">Haloarcula salina</name>
    <dbReference type="NCBI Taxonomy" id="1429914"/>
    <lineage>
        <taxon>Archaea</taxon>
        <taxon>Methanobacteriati</taxon>
        <taxon>Methanobacteriota</taxon>
        <taxon>Stenosarchaea group</taxon>
        <taxon>Halobacteria</taxon>
        <taxon>Halobacteriales</taxon>
        <taxon>Haloarculaceae</taxon>
        <taxon>Haloarcula</taxon>
    </lineage>
</organism>
<sequence>MTARQDDRYAFDGLPLGPVDPGTSVIVTGPVLDGARELGLRLLRCDDGDCGVVIIAADSGAATTAEDFERYGGTFDRNRVGVVDCAQDGREPPADCVSAVGTPADLTGIGIEYSGHYERLYAAGYERVRTGILTVTPLLVYSEDVRPVYRFLNTVTGRIDTAGGVGACVVDPKAHDEQVVESLVQCFDGRIHVRSGDEGLELRVDGLPDQPTDWTAVDPAA</sequence>
<protein>
    <submittedName>
        <fullName evidence="1">Uncharacterized protein</fullName>
    </submittedName>
</protein>
<dbReference type="EMBL" id="JAHQXE010000001">
    <property type="protein sequence ID" value="MBV0900456.1"/>
    <property type="molecule type" value="Genomic_DNA"/>
</dbReference>
<name>A0AA41FXK2_9EURY</name>
<comment type="caution">
    <text evidence="1">The sequence shown here is derived from an EMBL/GenBank/DDBJ whole genome shotgun (WGS) entry which is preliminary data.</text>
</comment>
<dbReference type="InterPro" id="IPR055927">
    <property type="entry name" value="DUF7504"/>
</dbReference>
<dbReference type="Pfam" id="PF24336">
    <property type="entry name" value="DUF7504"/>
    <property type="match status" value="1"/>
</dbReference>